<dbReference type="EMBL" id="JABJNZ010000034">
    <property type="protein sequence ID" value="MBT4870417.1"/>
    <property type="molecule type" value="Genomic_DNA"/>
</dbReference>
<dbReference type="AlphaFoldDB" id="A0A8T5GFE3"/>
<keyword evidence="1" id="KW-0472">Membrane</keyword>
<sequence>MADFWTEYFVKPIMDPSIQGYNIVNTIILVSILIIACGIIYFILRKKVNFNYNFMIALTPYILFGISMRVIMHQIEAGILFIPGIIKTANPLELGFWFFTPGIWILTFALVIVGLLIGQIWKELKVKRVLYFGIIIAIIPILFNFSQFNNWAIFIGALIAIIIISYGLCYLIHKYTKYKILNDKLNFLIVLGQGFDGMASAVAIAFFNFSEQHVFSKILMDIHPGTFILVKLAIAVLICYSLDDYLKEQQEKGKNRKNLVGFIKIIIAILGLATGLASLFKLGII</sequence>
<feature type="transmembrane region" description="Helical" evidence="1">
    <location>
        <begin position="56"/>
        <end position="75"/>
    </location>
</feature>
<evidence type="ECO:0000313" key="2">
    <source>
        <dbReference type="EMBL" id="MBT4870417.1"/>
    </source>
</evidence>
<evidence type="ECO:0000256" key="1">
    <source>
        <dbReference type="SAM" id="Phobius"/>
    </source>
</evidence>
<feature type="transmembrane region" description="Helical" evidence="1">
    <location>
        <begin position="20"/>
        <end position="44"/>
    </location>
</feature>
<protein>
    <submittedName>
        <fullName evidence="2">DUF63 family protein</fullName>
    </submittedName>
</protein>
<feature type="transmembrane region" description="Helical" evidence="1">
    <location>
        <begin position="258"/>
        <end position="280"/>
    </location>
</feature>
<evidence type="ECO:0000313" key="3">
    <source>
        <dbReference type="Proteomes" id="UP000722459"/>
    </source>
</evidence>
<name>A0A8T5GFE3_9ARCH</name>
<dbReference type="Proteomes" id="UP000722459">
    <property type="component" value="Unassembled WGS sequence"/>
</dbReference>
<proteinExistence type="predicted"/>
<organism evidence="2 3">
    <name type="scientific">Candidatus Iainarchaeum sp</name>
    <dbReference type="NCBI Taxonomy" id="3101447"/>
    <lineage>
        <taxon>Archaea</taxon>
        <taxon>Candidatus Iainarchaeota</taxon>
        <taxon>Candidatus Iainarchaeia</taxon>
        <taxon>Candidatus Iainarchaeales</taxon>
        <taxon>Candidatus Iainarchaeaceae</taxon>
        <taxon>Candidatus Iainarchaeum</taxon>
    </lineage>
</organism>
<comment type="caution">
    <text evidence="2">The sequence shown here is derived from an EMBL/GenBank/DDBJ whole genome shotgun (WGS) entry which is preliminary data.</text>
</comment>
<dbReference type="Pfam" id="PF01889">
    <property type="entry name" value="DUF63"/>
    <property type="match status" value="1"/>
</dbReference>
<gene>
    <name evidence="2" type="ORF">HON47_02495</name>
</gene>
<keyword evidence="1" id="KW-1133">Transmembrane helix</keyword>
<feature type="transmembrane region" description="Helical" evidence="1">
    <location>
        <begin position="129"/>
        <end position="145"/>
    </location>
</feature>
<dbReference type="PANTHER" id="PTHR40700:SF1">
    <property type="entry name" value="DUF63 DOMAIN-CONTAINING PROTEIN"/>
    <property type="match status" value="1"/>
</dbReference>
<dbReference type="InterPro" id="IPR002749">
    <property type="entry name" value="DUF63"/>
</dbReference>
<keyword evidence="1" id="KW-0812">Transmembrane</keyword>
<feature type="transmembrane region" description="Helical" evidence="1">
    <location>
        <begin position="185"/>
        <end position="207"/>
    </location>
</feature>
<accession>A0A8T5GFE3</accession>
<feature type="transmembrane region" description="Helical" evidence="1">
    <location>
        <begin position="227"/>
        <end position="246"/>
    </location>
</feature>
<reference evidence="2" key="1">
    <citation type="journal article" date="2021" name="ISME J.">
        <title>Mercury methylation by metabolically versatile and cosmopolitan marine bacteria.</title>
        <authorList>
            <person name="Lin H."/>
            <person name="Ascher D.B."/>
            <person name="Myung Y."/>
            <person name="Lamborg C.H."/>
            <person name="Hallam S.J."/>
            <person name="Gionfriddo C.M."/>
            <person name="Holt K.E."/>
            <person name="Moreau J.W."/>
        </authorList>
    </citation>
    <scope>NUCLEOTIDE SEQUENCE</scope>
    <source>
        <strain evidence="2">SI075_bin30</strain>
    </source>
</reference>
<feature type="transmembrane region" description="Helical" evidence="1">
    <location>
        <begin position="151"/>
        <end position="173"/>
    </location>
</feature>
<dbReference type="PANTHER" id="PTHR40700">
    <property type="entry name" value="HYPOTHETICAL MEMBRANE PROTEIN, CONSERVED, DUF63 FAMILY"/>
    <property type="match status" value="1"/>
</dbReference>
<feature type="transmembrane region" description="Helical" evidence="1">
    <location>
        <begin position="95"/>
        <end position="117"/>
    </location>
</feature>